<name>A0ABX0DCV1_9MICC</name>
<dbReference type="PANTHER" id="PTHR43408">
    <property type="entry name" value="FMN REDUCTASE (NADPH)"/>
    <property type="match status" value="1"/>
</dbReference>
<evidence type="ECO:0000313" key="7">
    <source>
        <dbReference type="Proteomes" id="UP000479226"/>
    </source>
</evidence>
<dbReference type="PANTHER" id="PTHR43408:SF2">
    <property type="entry name" value="FMN REDUCTASE (NADPH)"/>
    <property type="match status" value="1"/>
</dbReference>
<evidence type="ECO:0000256" key="3">
    <source>
        <dbReference type="ARBA" id="ARBA00023002"/>
    </source>
</evidence>
<gene>
    <name evidence="6" type="ORF">G6N77_13460</name>
</gene>
<feature type="compositionally biased region" description="Polar residues" evidence="4">
    <location>
        <begin position="226"/>
        <end position="242"/>
    </location>
</feature>
<dbReference type="RefSeq" id="WP_165182680.1">
    <property type="nucleotide sequence ID" value="NZ_JAAKZI010000024.1"/>
</dbReference>
<feature type="region of interest" description="Disordered" evidence="4">
    <location>
        <begin position="181"/>
        <end position="242"/>
    </location>
</feature>
<reference evidence="6 7" key="1">
    <citation type="submission" date="2020-02" db="EMBL/GenBank/DDBJ databases">
        <title>Genome sequence of the type strain DSM 27180 of Arthrobacter silviterrae.</title>
        <authorList>
            <person name="Gao J."/>
            <person name="Sun J."/>
        </authorList>
    </citation>
    <scope>NUCLEOTIDE SEQUENCE [LARGE SCALE GENOMIC DNA]</scope>
    <source>
        <strain evidence="6 7">DSM 27180</strain>
    </source>
</reference>
<protein>
    <submittedName>
        <fullName evidence="6">FMN reductase</fullName>
    </submittedName>
</protein>
<feature type="domain" description="NADPH-dependent FMN reductase-like" evidence="5">
    <location>
        <begin position="6"/>
        <end position="156"/>
    </location>
</feature>
<dbReference type="InterPro" id="IPR005025">
    <property type="entry name" value="FMN_Rdtase-like_dom"/>
</dbReference>
<keyword evidence="3" id="KW-0560">Oxidoreductase</keyword>
<sequence length="242" mass="25376">MAVQRTIVVISAGLGVPSSTRMLADQMAGAVKAHLGEMGAEAVLDVVDLRDFATDIANNMVTGYAGPALADVVARVSRADAMIAVTPTFSASYSGLFKSFFDVLDPKFLDGMPVFFGATGGTARHSLVLDTAIRPLFSYLRARTMPTAVYASPEDWANSGTDSLDRRIGQGAGELAAVLAPSRPAVSGTTPAPGDTSAAPLSRAGFSPAGFSPDHKAKRHAHEVEQMTSLPFEQLLAQTQRH</sequence>
<accession>A0ABX0DCV1</accession>
<evidence type="ECO:0000256" key="2">
    <source>
        <dbReference type="ARBA" id="ARBA00022643"/>
    </source>
</evidence>
<dbReference type="Pfam" id="PF03358">
    <property type="entry name" value="FMN_red"/>
    <property type="match status" value="1"/>
</dbReference>
<keyword evidence="1" id="KW-0285">Flavoprotein</keyword>
<dbReference type="InterPro" id="IPR051814">
    <property type="entry name" value="NAD(P)H-dep_FMN_reductase"/>
</dbReference>
<dbReference type="SUPFAM" id="SSF52218">
    <property type="entry name" value="Flavoproteins"/>
    <property type="match status" value="1"/>
</dbReference>
<comment type="caution">
    <text evidence="6">The sequence shown here is derived from an EMBL/GenBank/DDBJ whole genome shotgun (WGS) entry which is preliminary data.</text>
</comment>
<dbReference type="Gene3D" id="3.40.50.360">
    <property type="match status" value="1"/>
</dbReference>
<dbReference type="InterPro" id="IPR029039">
    <property type="entry name" value="Flavoprotein-like_sf"/>
</dbReference>
<evidence type="ECO:0000313" key="6">
    <source>
        <dbReference type="EMBL" id="NGN84458.1"/>
    </source>
</evidence>
<evidence type="ECO:0000256" key="4">
    <source>
        <dbReference type="SAM" id="MobiDB-lite"/>
    </source>
</evidence>
<evidence type="ECO:0000256" key="1">
    <source>
        <dbReference type="ARBA" id="ARBA00022630"/>
    </source>
</evidence>
<dbReference type="Proteomes" id="UP000479226">
    <property type="component" value="Unassembled WGS sequence"/>
</dbReference>
<dbReference type="InterPro" id="IPR023932">
    <property type="entry name" value="CE1759_FMN_reduct"/>
</dbReference>
<keyword evidence="2" id="KW-0288">FMN</keyword>
<dbReference type="EMBL" id="JAAKZI010000024">
    <property type="protein sequence ID" value="NGN84458.1"/>
    <property type="molecule type" value="Genomic_DNA"/>
</dbReference>
<proteinExistence type="predicted"/>
<dbReference type="NCBIfam" id="TIGR04037">
    <property type="entry name" value="LLM_duo_CE1759"/>
    <property type="match status" value="1"/>
</dbReference>
<evidence type="ECO:0000259" key="5">
    <source>
        <dbReference type="Pfam" id="PF03358"/>
    </source>
</evidence>
<organism evidence="6 7">
    <name type="scientific">Arthrobacter silviterrae</name>
    <dbReference type="NCBI Taxonomy" id="2026658"/>
    <lineage>
        <taxon>Bacteria</taxon>
        <taxon>Bacillati</taxon>
        <taxon>Actinomycetota</taxon>
        <taxon>Actinomycetes</taxon>
        <taxon>Micrococcales</taxon>
        <taxon>Micrococcaceae</taxon>
        <taxon>Arthrobacter</taxon>
    </lineage>
</organism>
<keyword evidence="7" id="KW-1185">Reference proteome</keyword>